<dbReference type="EMBL" id="VUAA01000108">
    <property type="protein sequence ID" value="KAA1252345.1"/>
    <property type="molecule type" value="Genomic_DNA"/>
</dbReference>
<proteinExistence type="predicted"/>
<gene>
    <name evidence="1" type="ORF">F0M16_23540</name>
</gene>
<organism evidence="1 2">
    <name type="scientific">Vibrio cholerae</name>
    <dbReference type="NCBI Taxonomy" id="666"/>
    <lineage>
        <taxon>Bacteria</taxon>
        <taxon>Pseudomonadati</taxon>
        <taxon>Pseudomonadota</taxon>
        <taxon>Gammaproteobacteria</taxon>
        <taxon>Vibrionales</taxon>
        <taxon>Vibrionaceae</taxon>
        <taxon>Vibrio</taxon>
    </lineage>
</organism>
<reference evidence="1 2" key="1">
    <citation type="submission" date="2019-09" db="EMBL/GenBank/DDBJ databases">
        <authorList>
            <person name="Kritzky A."/>
            <person name="Schelkanova E.Y."/>
            <person name="Alkhova Z.V."/>
            <person name="Smirnova N.I."/>
        </authorList>
    </citation>
    <scope>NUCLEOTIDE SEQUENCE [LARGE SCALE GENOMIC DNA]</scope>
    <source>
        <strain evidence="1 2">M1526</strain>
    </source>
</reference>
<evidence type="ECO:0000313" key="2">
    <source>
        <dbReference type="Proteomes" id="UP000323225"/>
    </source>
</evidence>
<dbReference type="RefSeq" id="WP_045569230.1">
    <property type="nucleotide sequence ID" value="NZ_MWZN01000047.1"/>
</dbReference>
<evidence type="ECO:0000313" key="1">
    <source>
        <dbReference type="EMBL" id="KAA1252345.1"/>
    </source>
</evidence>
<name>A0A5Q6PBS7_VIBCL</name>
<protein>
    <submittedName>
        <fullName evidence="1">Uncharacterized protein</fullName>
    </submittedName>
</protein>
<dbReference type="Proteomes" id="UP000323225">
    <property type="component" value="Unassembled WGS sequence"/>
</dbReference>
<sequence>MKKVDLSLAGNYLHDSDDLGALEKFLISDDSFSKTSMNCAMSALFGRIGNAIDIDEAVYDQLSNTNKFYLARGAFPDREQELRAYILERFYKFVS</sequence>
<dbReference type="AlphaFoldDB" id="A0A5Q6PBS7"/>
<accession>A0A5Q6PBS7</accession>
<comment type="caution">
    <text evidence="1">The sequence shown here is derived from an EMBL/GenBank/DDBJ whole genome shotgun (WGS) entry which is preliminary data.</text>
</comment>